<dbReference type="EMBL" id="BDIP01004459">
    <property type="protein sequence ID" value="GIQ88860.1"/>
    <property type="molecule type" value="Genomic_DNA"/>
</dbReference>
<dbReference type="PANTHER" id="PTHR47219:SF20">
    <property type="entry name" value="TBC1 DOMAIN FAMILY MEMBER 2B"/>
    <property type="match status" value="1"/>
</dbReference>
<dbReference type="Proteomes" id="UP000265618">
    <property type="component" value="Unassembled WGS sequence"/>
</dbReference>
<accession>A0A9K3GNK5</accession>
<organism evidence="3 4">
    <name type="scientific">Kipferlia bialata</name>
    <dbReference type="NCBI Taxonomy" id="797122"/>
    <lineage>
        <taxon>Eukaryota</taxon>
        <taxon>Metamonada</taxon>
        <taxon>Carpediemonas-like organisms</taxon>
        <taxon>Kipferlia</taxon>
    </lineage>
</organism>
<dbReference type="GO" id="GO:0031267">
    <property type="term" value="F:small GTPase binding"/>
    <property type="evidence" value="ECO:0007669"/>
    <property type="project" value="TreeGrafter"/>
</dbReference>
<feature type="domain" description="Rab-GAP TBC" evidence="2">
    <location>
        <begin position="162"/>
        <end position="270"/>
    </location>
</feature>
<dbReference type="PANTHER" id="PTHR47219">
    <property type="entry name" value="RAB GTPASE-ACTIVATING PROTEIN 1-LIKE"/>
    <property type="match status" value="1"/>
</dbReference>
<sequence length="270" mass="31452">MSSHHGPSLPVSQNGSKRDGDDDGIHPDLLVQALDTEEADPYEMYQFCEGVYRPKHYERFNATDADISRHIQAPHFAEDPTRASIHIDILGFTLRPTSLPQQIWRAKFIVKQQTHKAHWDDYLLKRHRIPKTGSLEDRFRNLSAVHLDVVTDKQLKALTRGGIPHSYRRYMWPKLRNVSWERHQGYMDSLLRRHTEANKEHDTTRGILDQINLDIARTFVDNAVIRCQVIKKDIRQILVAYAFKNPEVGYCQSMTYLASILYFVMGDRDK</sequence>
<dbReference type="InterPro" id="IPR000195">
    <property type="entry name" value="Rab-GAP-TBC_dom"/>
</dbReference>
<feature type="region of interest" description="Disordered" evidence="1">
    <location>
        <begin position="1"/>
        <end position="27"/>
    </location>
</feature>
<dbReference type="Gene3D" id="1.10.8.270">
    <property type="entry name" value="putative rabgap domain of human tbc1 domain family member 14 like domains"/>
    <property type="match status" value="1"/>
</dbReference>
<feature type="compositionally biased region" description="Polar residues" evidence="1">
    <location>
        <begin position="1"/>
        <end position="15"/>
    </location>
</feature>
<evidence type="ECO:0000313" key="4">
    <source>
        <dbReference type="Proteomes" id="UP000265618"/>
    </source>
</evidence>
<dbReference type="GO" id="GO:0005096">
    <property type="term" value="F:GTPase activator activity"/>
    <property type="evidence" value="ECO:0007669"/>
    <property type="project" value="TreeGrafter"/>
</dbReference>
<keyword evidence="4" id="KW-1185">Reference proteome</keyword>
<reference evidence="3 4" key="1">
    <citation type="journal article" date="2018" name="PLoS ONE">
        <title>The draft genome of Kipferlia bialata reveals reductive genome evolution in fornicate parasites.</title>
        <authorList>
            <person name="Tanifuji G."/>
            <person name="Takabayashi S."/>
            <person name="Kume K."/>
            <person name="Takagi M."/>
            <person name="Nakayama T."/>
            <person name="Kamikawa R."/>
            <person name="Inagaki Y."/>
            <person name="Hashimoto T."/>
        </authorList>
    </citation>
    <scope>NUCLEOTIDE SEQUENCE [LARGE SCALE GENOMIC DNA]</scope>
    <source>
        <strain evidence="3">NY0173</strain>
    </source>
</reference>
<dbReference type="OrthoDB" id="294251at2759"/>
<feature type="non-terminal residue" evidence="3">
    <location>
        <position position="1"/>
    </location>
</feature>
<name>A0A9K3GNK5_9EUKA</name>
<gene>
    <name evidence="3" type="ORF">KIPB_011204</name>
</gene>
<feature type="compositionally biased region" description="Basic and acidic residues" evidence="1">
    <location>
        <begin position="16"/>
        <end position="26"/>
    </location>
</feature>
<dbReference type="PROSITE" id="PS50086">
    <property type="entry name" value="TBC_RABGAP"/>
    <property type="match status" value="1"/>
</dbReference>
<dbReference type="SUPFAM" id="SSF47923">
    <property type="entry name" value="Ypt/Rab-GAP domain of gyp1p"/>
    <property type="match status" value="1"/>
</dbReference>
<dbReference type="InterPro" id="IPR035969">
    <property type="entry name" value="Rab-GAP_TBC_sf"/>
</dbReference>
<dbReference type="InterPro" id="IPR050302">
    <property type="entry name" value="Rab_GAP_TBC_domain"/>
</dbReference>
<evidence type="ECO:0000259" key="2">
    <source>
        <dbReference type="PROSITE" id="PS50086"/>
    </source>
</evidence>
<dbReference type="Pfam" id="PF00566">
    <property type="entry name" value="RabGAP-TBC"/>
    <property type="match status" value="1"/>
</dbReference>
<dbReference type="AlphaFoldDB" id="A0A9K3GNK5"/>
<evidence type="ECO:0000313" key="3">
    <source>
        <dbReference type="EMBL" id="GIQ88860.1"/>
    </source>
</evidence>
<proteinExistence type="predicted"/>
<comment type="caution">
    <text evidence="3">The sequence shown here is derived from an EMBL/GenBank/DDBJ whole genome shotgun (WGS) entry which is preliminary data.</text>
</comment>
<protein>
    <recommendedName>
        <fullName evidence="2">Rab-GAP TBC domain-containing protein</fullName>
    </recommendedName>
</protein>
<evidence type="ECO:0000256" key="1">
    <source>
        <dbReference type="SAM" id="MobiDB-lite"/>
    </source>
</evidence>